<evidence type="ECO:0000313" key="15">
    <source>
        <dbReference type="EMBL" id="CQR50549.1"/>
    </source>
</evidence>
<feature type="transmembrane region" description="Helical" evidence="12">
    <location>
        <begin position="24"/>
        <end position="44"/>
    </location>
</feature>
<dbReference type="AlphaFoldDB" id="A0A0D6JRT7"/>
<evidence type="ECO:0000256" key="7">
    <source>
        <dbReference type="ARBA" id="ARBA00023224"/>
    </source>
</evidence>
<dbReference type="GO" id="GO:0007165">
    <property type="term" value="P:signal transduction"/>
    <property type="evidence" value="ECO:0007669"/>
    <property type="project" value="UniProtKB-KW"/>
</dbReference>
<keyword evidence="16" id="KW-1185">Reference proteome</keyword>
<dbReference type="PANTHER" id="PTHR32089:SF112">
    <property type="entry name" value="LYSOZYME-LIKE PROTEIN-RELATED"/>
    <property type="match status" value="1"/>
</dbReference>
<dbReference type="CDD" id="cd18774">
    <property type="entry name" value="PDC2_HK_sensor"/>
    <property type="match status" value="1"/>
</dbReference>
<dbReference type="GO" id="GO:0005886">
    <property type="term" value="C:plasma membrane"/>
    <property type="evidence" value="ECO:0007669"/>
    <property type="project" value="UniProtKB-SubCell"/>
</dbReference>
<dbReference type="Gene3D" id="1.10.287.950">
    <property type="entry name" value="Methyl-accepting chemotaxis protein"/>
    <property type="match status" value="1"/>
</dbReference>
<dbReference type="InterPro" id="IPR033479">
    <property type="entry name" value="dCache_1"/>
</dbReference>
<evidence type="ECO:0000256" key="1">
    <source>
        <dbReference type="ARBA" id="ARBA00004651"/>
    </source>
</evidence>
<dbReference type="Pfam" id="PF02743">
    <property type="entry name" value="dCache_1"/>
    <property type="match status" value="1"/>
</dbReference>
<accession>A0A0D6JRT7</accession>
<dbReference type="Proteomes" id="UP000198902">
    <property type="component" value="Unassembled WGS sequence"/>
</dbReference>
<dbReference type="SMART" id="SM00304">
    <property type="entry name" value="HAMP"/>
    <property type="match status" value="2"/>
</dbReference>
<dbReference type="PANTHER" id="PTHR32089">
    <property type="entry name" value="METHYL-ACCEPTING CHEMOTAXIS PROTEIN MCPB"/>
    <property type="match status" value="1"/>
</dbReference>
<dbReference type="CDD" id="cd11386">
    <property type="entry name" value="MCP_signal"/>
    <property type="match status" value="1"/>
</dbReference>
<keyword evidence="3" id="KW-0145">Chemotaxis</keyword>
<evidence type="ECO:0000256" key="8">
    <source>
        <dbReference type="ARBA" id="ARBA00029447"/>
    </source>
</evidence>
<evidence type="ECO:0000256" key="11">
    <source>
        <dbReference type="SAM" id="MobiDB-lite"/>
    </source>
</evidence>
<feature type="transmembrane region" description="Helical" evidence="12">
    <location>
        <begin position="528"/>
        <end position="551"/>
    </location>
</feature>
<dbReference type="Gene3D" id="6.10.340.10">
    <property type="match status" value="1"/>
</dbReference>
<reference evidence="16" key="1">
    <citation type="submission" date="2015-03" db="EMBL/GenBank/DDBJ databases">
        <authorList>
            <person name="Urmite Genomes"/>
        </authorList>
    </citation>
    <scope>NUCLEOTIDE SEQUENCE [LARGE SCALE GENOMIC DNA]</scope>
    <source>
        <strain evidence="16">Arc-Hr</strain>
    </source>
</reference>
<protein>
    <submittedName>
        <fullName evidence="15">Methyl-accepting chemotaxis protein McpB</fullName>
    </submittedName>
</protein>
<dbReference type="InterPro" id="IPR003660">
    <property type="entry name" value="HAMP_dom"/>
</dbReference>
<keyword evidence="4 12" id="KW-0812">Transmembrane</keyword>
<keyword evidence="6 12" id="KW-0472">Membrane</keyword>
<evidence type="ECO:0000256" key="10">
    <source>
        <dbReference type="SAM" id="Coils"/>
    </source>
</evidence>
<evidence type="ECO:0000256" key="9">
    <source>
        <dbReference type="PROSITE-ProRule" id="PRU00284"/>
    </source>
</evidence>
<dbReference type="GO" id="GO:0006935">
    <property type="term" value="P:chemotaxis"/>
    <property type="evidence" value="ECO:0007669"/>
    <property type="project" value="UniProtKB-KW"/>
</dbReference>
<dbReference type="SUPFAM" id="SSF58104">
    <property type="entry name" value="Methyl-accepting chemotaxis protein (MCP) signaling domain"/>
    <property type="match status" value="1"/>
</dbReference>
<evidence type="ECO:0000256" key="2">
    <source>
        <dbReference type="ARBA" id="ARBA00022475"/>
    </source>
</evidence>
<comment type="subcellular location">
    <subcellularLocation>
        <location evidence="1">Cell membrane</location>
        <topology evidence="1">Multi-pass membrane protein</topology>
    </subcellularLocation>
</comment>
<dbReference type="InterPro" id="IPR004089">
    <property type="entry name" value="MCPsignal_dom"/>
</dbReference>
<gene>
    <name evidence="15" type="primary">mcpB_2</name>
    <name evidence="15" type="ORF">BN996_02031</name>
</gene>
<feature type="coiled-coil region" evidence="10">
    <location>
        <begin position="737"/>
        <end position="764"/>
    </location>
</feature>
<dbReference type="EMBL" id="CSTE01000002">
    <property type="protein sequence ID" value="CQR50549.1"/>
    <property type="molecule type" value="Genomic_DNA"/>
</dbReference>
<evidence type="ECO:0000313" key="16">
    <source>
        <dbReference type="Proteomes" id="UP000198902"/>
    </source>
</evidence>
<dbReference type="CDD" id="cd06225">
    <property type="entry name" value="HAMP"/>
    <property type="match status" value="1"/>
</dbReference>
<proteinExistence type="inferred from homology"/>
<dbReference type="PROSITE" id="PS50111">
    <property type="entry name" value="CHEMOTAXIS_TRANSDUC_2"/>
    <property type="match status" value="1"/>
</dbReference>
<evidence type="ECO:0000259" key="14">
    <source>
        <dbReference type="PROSITE" id="PS50885"/>
    </source>
</evidence>
<evidence type="ECO:0000259" key="13">
    <source>
        <dbReference type="PROSITE" id="PS50111"/>
    </source>
</evidence>
<keyword evidence="2" id="KW-1003">Cell membrane</keyword>
<feature type="region of interest" description="Disordered" evidence="11">
    <location>
        <begin position="949"/>
        <end position="996"/>
    </location>
</feature>
<keyword evidence="10" id="KW-0175">Coiled coil</keyword>
<dbReference type="Pfam" id="PF00015">
    <property type="entry name" value="MCPsignal"/>
    <property type="match status" value="1"/>
</dbReference>
<feature type="domain" description="HAMP" evidence="14">
    <location>
        <begin position="549"/>
        <end position="602"/>
    </location>
</feature>
<evidence type="ECO:0000256" key="4">
    <source>
        <dbReference type="ARBA" id="ARBA00022692"/>
    </source>
</evidence>
<evidence type="ECO:0000256" key="12">
    <source>
        <dbReference type="SAM" id="Phobius"/>
    </source>
</evidence>
<feature type="domain" description="Methyl-accepting transducer" evidence="13">
    <location>
        <begin position="666"/>
        <end position="902"/>
    </location>
</feature>
<evidence type="ECO:0000256" key="3">
    <source>
        <dbReference type="ARBA" id="ARBA00022500"/>
    </source>
</evidence>
<comment type="similarity">
    <text evidence="8">Belongs to the methyl-accepting chemotaxis (MCP) protein family.</text>
</comment>
<dbReference type="PROSITE" id="PS50885">
    <property type="entry name" value="HAMP"/>
    <property type="match status" value="1"/>
</dbReference>
<dbReference type="SMART" id="SM00283">
    <property type="entry name" value="MA"/>
    <property type="match status" value="1"/>
</dbReference>
<evidence type="ECO:0000256" key="5">
    <source>
        <dbReference type="ARBA" id="ARBA00022989"/>
    </source>
</evidence>
<evidence type="ECO:0000256" key="6">
    <source>
        <dbReference type="ARBA" id="ARBA00023136"/>
    </source>
</evidence>
<dbReference type="Gene3D" id="3.30.450.20">
    <property type="entry name" value="PAS domain"/>
    <property type="match status" value="2"/>
</dbReference>
<organism evidence="15 16">
    <name type="scientific">Haloferax massiliensis</name>
    <dbReference type="NCBI Taxonomy" id="1476858"/>
    <lineage>
        <taxon>Archaea</taxon>
        <taxon>Methanobacteriati</taxon>
        <taxon>Methanobacteriota</taxon>
        <taxon>Stenosarchaea group</taxon>
        <taxon>Halobacteria</taxon>
        <taxon>Halobacteriales</taxon>
        <taxon>Haloferacaceae</taxon>
        <taxon>Haloferax</taxon>
    </lineage>
</organism>
<name>A0A0D6JRT7_9EURY</name>
<sequence>MFGAYWGTPWTADIIQIMKIRTKLIALCLAISLIPVAIVGVAGVQGMNSIGNYAQDQSEATLESQITGDLNHTVAARQEEIQNLLDARRIDALALANSAPVQNYEAARAGEMELVQEQSQAQLGYMALQMRATVETTKQTVLANQYGGQDWEDLTPAQQQQVKDRVEARIAGTAGSGVQQGGTLSDAFRPGYVGSTGYAFVLNGDLDFVVHHSLDDGVNAVDDAEIAAFNQVPSEIESNPAVRDGEEWGIVEYEWEDTTQEGNPVEEKFVAYAYHEDFDWVLAPSVYYYELQTAAVVDARGQINDSFRSYLETRAVTIDGEERPAYDEVLFTDENGQGIVQATRTDDGIATESVADTSFADEAWFESAARLQEGEIQVSEVVPTDDGTTVYVTAPVYHGNELTGTITLQFNFDLLNVLIDDITVGETGHMSIVSEGGALLTDPKESLGTVEGEVAENLSAGLVQRGLTTYETAGESGDSARYFVGYAPLHFGNGQYKLVATVPESDVTGPVEQLGQAMNDRADTSRNIILLLMVGIIVVVVGVGYVAARYFSEPIEALRDRAQSLARGRFDDSEDIDANDDELGELVEAFDDMQENLQRQVSALRTAGTELGDGNLDQDLRTDLPGEFGAIMSDLDTGIQKLQDGFVEVQSVADEFAAVSNETVSSAKEIESASQETARSVEEIAHGAEQQTERLQTVADEMNDLSATIEEVAASADGVVQSANEAVSLADEGREHAAEATDEISTIETEADEAVERVEALGEQVGEINEIVQLINDIAEQTDLLALNASIEAARAGEAGEGFAVVANEIKALAKEASQATDEVESRIDEVRESADGTVDAMQSMQDSVESGSETIGDAIEMFDHISGAIREAEHGVEEISQATENQAVSTEEVVSMVDDVSSVSEETTSETATVSAATEEQTAAINEVTRNIQQVSESAQSLNDLVGRFDVGQGERGGGADAASGETSPAASSQSGSQAVADGSGEGTGPSPSDD</sequence>
<dbReference type="Pfam" id="PF00672">
    <property type="entry name" value="HAMP"/>
    <property type="match status" value="1"/>
</dbReference>
<feature type="compositionally biased region" description="Low complexity" evidence="11">
    <location>
        <begin position="969"/>
        <end position="984"/>
    </location>
</feature>
<keyword evidence="7 9" id="KW-0807">Transducer</keyword>
<keyword evidence="5 12" id="KW-1133">Transmembrane helix</keyword>
<feature type="region of interest" description="Disordered" evidence="11">
    <location>
        <begin position="897"/>
        <end position="918"/>
    </location>
</feature>